<accession>H3HBV3</accession>
<evidence type="ECO:0000256" key="13">
    <source>
        <dbReference type="SAM" id="MobiDB-lite"/>
    </source>
</evidence>
<keyword evidence="6" id="KW-0964">Secreted</keyword>
<proteinExistence type="inferred from homology"/>
<reference evidence="19" key="2">
    <citation type="submission" date="2015-06" db="UniProtKB">
        <authorList>
            <consortium name="EnsemblProtists"/>
        </authorList>
    </citation>
    <scope>IDENTIFICATION</scope>
    <source>
        <strain evidence="19">Pr102</strain>
    </source>
</reference>
<dbReference type="InterPro" id="IPR006102">
    <property type="entry name" value="Ig-like_GH2"/>
</dbReference>
<dbReference type="GO" id="GO:0005975">
    <property type="term" value="P:carbohydrate metabolic process"/>
    <property type="evidence" value="ECO:0007669"/>
    <property type="project" value="InterPro"/>
</dbReference>
<feature type="region of interest" description="Disordered" evidence="13">
    <location>
        <begin position="1100"/>
        <end position="1144"/>
    </location>
</feature>
<dbReference type="EMBL" id="DS566015">
    <property type="status" value="NOT_ANNOTATED_CDS"/>
    <property type="molecule type" value="Genomic_DNA"/>
</dbReference>
<dbReference type="VEuPathDB" id="FungiDB:KRP22_3528"/>
<dbReference type="Pfam" id="PF17753">
    <property type="entry name" value="Ig_mannosidase"/>
    <property type="match status" value="1"/>
</dbReference>
<feature type="chain" id="PRO_5003588398" description="Beta-mannosidase B" evidence="14">
    <location>
        <begin position="20"/>
        <end position="1268"/>
    </location>
</feature>
<dbReference type="FunFam" id="3.20.20.80:FF:000050">
    <property type="entry name" value="Beta-mannosidase B"/>
    <property type="match status" value="1"/>
</dbReference>
<organism evidence="19 20">
    <name type="scientific">Phytophthora ramorum</name>
    <name type="common">Sudden oak death agent</name>
    <dbReference type="NCBI Taxonomy" id="164328"/>
    <lineage>
        <taxon>Eukaryota</taxon>
        <taxon>Sar</taxon>
        <taxon>Stramenopiles</taxon>
        <taxon>Oomycota</taxon>
        <taxon>Peronosporomycetes</taxon>
        <taxon>Peronosporales</taxon>
        <taxon>Peronosporaceae</taxon>
        <taxon>Phytophthora</taxon>
    </lineage>
</organism>
<evidence type="ECO:0000256" key="14">
    <source>
        <dbReference type="SAM" id="SignalP"/>
    </source>
</evidence>
<evidence type="ECO:0000259" key="17">
    <source>
        <dbReference type="Pfam" id="PF17786"/>
    </source>
</evidence>
<dbReference type="Pfam" id="PF17786">
    <property type="entry name" value="Mannosidase_ig"/>
    <property type="match status" value="1"/>
</dbReference>
<dbReference type="Proteomes" id="UP000005238">
    <property type="component" value="Unassembled WGS sequence"/>
</dbReference>
<evidence type="ECO:0000313" key="19">
    <source>
        <dbReference type="EnsemblProtists" id="Phyra94534"/>
    </source>
</evidence>
<dbReference type="Pfam" id="PF22666">
    <property type="entry name" value="Glyco_hydro_2_N2"/>
    <property type="match status" value="1"/>
</dbReference>
<evidence type="ECO:0000256" key="8">
    <source>
        <dbReference type="ARBA" id="ARBA00023180"/>
    </source>
</evidence>
<feature type="signal peptide" evidence="14">
    <location>
        <begin position="1"/>
        <end position="19"/>
    </location>
</feature>
<evidence type="ECO:0000256" key="1">
    <source>
        <dbReference type="ARBA" id="ARBA00000829"/>
    </source>
</evidence>
<dbReference type="VEuPathDB" id="FungiDB:KRP23_3237"/>
<keyword evidence="9" id="KW-0326">Glycosidase</keyword>
<dbReference type="Pfam" id="PF00703">
    <property type="entry name" value="Glyco_hydro_2"/>
    <property type="match status" value="1"/>
</dbReference>
<dbReference type="Gene3D" id="2.60.120.260">
    <property type="entry name" value="Galactose-binding domain-like"/>
    <property type="match status" value="1"/>
</dbReference>
<dbReference type="SUPFAM" id="SSF49785">
    <property type="entry name" value="Galactose-binding domain-like"/>
    <property type="match status" value="1"/>
</dbReference>
<dbReference type="GO" id="GO:0005576">
    <property type="term" value="C:extracellular region"/>
    <property type="evidence" value="ECO:0007669"/>
    <property type="project" value="UniProtKB-SubCell"/>
</dbReference>
<evidence type="ECO:0000256" key="10">
    <source>
        <dbReference type="ARBA" id="ARBA00038429"/>
    </source>
</evidence>
<feature type="domain" description="Mannosidase Ig/CBM-like" evidence="17">
    <location>
        <begin position="724"/>
        <end position="803"/>
    </location>
</feature>
<evidence type="ECO:0000259" key="16">
    <source>
        <dbReference type="Pfam" id="PF17753"/>
    </source>
</evidence>
<dbReference type="InParanoid" id="H3HBV3"/>
<dbReference type="VEuPathDB" id="FungiDB:KRP23_3236"/>
<dbReference type="GO" id="GO:0004567">
    <property type="term" value="F:beta-mannosidase activity"/>
    <property type="evidence" value="ECO:0000318"/>
    <property type="project" value="GO_Central"/>
</dbReference>
<dbReference type="InterPro" id="IPR050887">
    <property type="entry name" value="Beta-mannosidase_GH2"/>
</dbReference>
<sequence length="1268" mass="141098">MWGLRLACIALLAVHCICAIVSTAWVVSLDRWTFRSANGSIRVDKVSVPGTSHVHLMAAGILGDPYYRFNEREYQWVARETWVYETQVTLPSDAVQTRATLVFETLDGVAEVAVNGKQVATTANSFLSYRIDTGEVLVTGVNHIQVTFQPVTQYARQQADKYPYFVPATENFNTWTEPTRRSFVRKAGSDFGWDWGPAYVTSGIAGSVHLEMEEQVVKLRNLQVVQVFPGGKEDLSVVDVTVSVTLDGGKTKHEDVAFELFVNGKKEDALTTTIPEEWADEAAIELSFRLENPRLWWPTGYGEAYLYDVRVEAWNSNFKSSLSHKSGLRHVELVQDDTTAGDVKGKTFYFKINYVPVFIKGANWIPTDSFPTRTKTSTVRHLLESVRAANMNMVRVWGGGRYESDLFYSECDRLGILVWQELMFACGMYPRDTTFLQNALQEVAFQVSRLRKYTSIAIWGGNNENENMMEQFVEAPIFPPGTTFNRDIAVADFTKLFVDLIHPTIVAIDSTRPFVDTSPSNGLYSVDPYVKRWGPTNGIAFGDVHFYDYNNDCQDYQMYPRARFISEFGFQSWPSAASLRDVSSKEDWGSFQAFWQFLKYRERHENGTTQMLTQLNRRFHVPFPFRNEKWLSEDISKRIESYLYLTQIQQSLCYQTAIQTWRRGKNTELGMTMGILYWQLNDIWQGSSWSSIEYSGRWKSLHYVAKREFAPFIISIHQQGDGKAVQVYGVSDVNEDLHVDVVFELRRTACGTIVKTINRQAIPIAALESRAIEELKIDTFLDHESTSCHRRSCFLFVRCVTKSVATSTTVAACEDTHHFFAPYKRLNLGWGEVAAHSVVKTEMDSAVTFSVKLVTSYFAALFVEVDAPGVLGYWSSNSFLMLGNETKTLNFTLASDAEKLSTDAFSRLLTVNWLQKSYDNAVDEAALRSLNDSLVSGSLSRQEYDELLPFLASPTAQPQEPSDRHSGRNVRFADGVAPEPIQAPPQYSILAPAAMPVTTGLQLRCPACGTSNDTARGSRCYVCNSRLTVADELSAALTARAYRGRGSSSQRWPRVTAVAPSSGAFSASDDGRVVIHSGFFSCTMQDTQLIATADAPVVHASPPVDGSQRSATSTSTATSVSSPFPAFTGPAMLPSQPAAPPMDETELAQAEGAVRLLGQAVHSARGDVRGDGTVQHHLDVCVQLAPGLQRSADLDNPFANEELIPRAMQCQEDLQQAVAMYNDALLAVSGVAPVQQQAQPAQHTQQPEPHVQAQPGIQVRNVVPASAA</sequence>
<dbReference type="SUPFAM" id="SSF51445">
    <property type="entry name" value="(Trans)glycosidases"/>
    <property type="match status" value="1"/>
</dbReference>
<comment type="subunit">
    <text evidence="4">Homodimer.</text>
</comment>
<dbReference type="HOGENOM" id="CLU_263206_0_0_1"/>
<dbReference type="GO" id="GO:0006516">
    <property type="term" value="P:glycoprotein catabolic process"/>
    <property type="evidence" value="ECO:0000318"/>
    <property type="project" value="GO_Central"/>
</dbReference>
<dbReference type="OMA" id="QFACASY"/>
<evidence type="ECO:0000256" key="5">
    <source>
        <dbReference type="ARBA" id="ARBA00012754"/>
    </source>
</evidence>
<reference evidence="20" key="1">
    <citation type="journal article" date="2006" name="Science">
        <title>Phytophthora genome sequences uncover evolutionary origins and mechanisms of pathogenesis.</title>
        <authorList>
            <person name="Tyler B.M."/>
            <person name="Tripathy S."/>
            <person name="Zhang X."/>
            <person name="Dehal P."/>
            <person name="Jiang R.H."/>
            <person name="Aerts A."/>
            <person name="Arredondo F.D."/>
            <person name="Baxter L."/>
            <person name="Bensasson D."/>
            <person name="Beynon J.L."/>
            <person name="Chapman J."/>
            <person name="Damasceno C.M."/>
            <person name="Dorrance A.E."/>
            <person name="Dou D."/>
            <person name="Dickerman A.W."/>
            <person name="Dubchak I.L."/>
            <person name="Garbelotto M."/>
            <person name="Gijzen M."/>
            <person name="Gordon S.G."/>
            <person name="Govers F."/>
            <person name="Grunwald N.J."/>
            <person name="Huang W."/>
            <person name="Ivors K.L."/>
            <person name="Jones R.W."/>
            <person name="Kamoun S."/>
            <person name="Krampis K."/>
            <person name="Lamour K.H."/>
            <person name="Lee M.K."/>
            <person name="McDonald W.H."/>
            <person name="Medina M."/>
            <person name="Meijer H.J."/>
            <person name="Nordberg E.K."/>
            <person name="Maclean D.J."/>
            <person name="Ospina-Giraldo M.D."/>
            <person name="Morris P.F."/>
            <person name="Phuntumart V."/>
            <person name="Putnam N.H."/>
            <person name="Rash S."/>
            <person name="Rose J.K."/>
            <person name="Sakihama Y."/>
            <person name="Salamov A.A."/>
            <person name="Savidor A."/>
            <person name="Scheuring C.F."/>
            <person name="Smith B.M."/>
            <person name="Sobral B.W."/>
            <person name="Terry A."/>
            <person name="Torto-Alalibo T.A."/>
            <person name="Win J."/>
            <person name="Xu Z."/>
            <person name="Zhang H."/>
            <person name="Grigoriev I.V."/>
            <person name="Rokhsar D.S."/>
            <person name="Boore J.L."/>
        </authorList>
    </citation>
    <scope>NUCLEOTIDE SEQUENCE [LARGE SCALE GENOMIC DNA]</scope>
    <source>
        <strain evidence="20">Pr102</strain>
    </source>
</reference>
<comment type="similarity">
    <text evidence="10">Belongs to the glycosyl hydrolase 2 family. Beta-mannosidase B subfamily.</text>
</comment>
<feature type="domain" description="Glycoside hydrolase family 2 immunoglobulin-like beta-sandwich" evidence="15">
    <location>
        <begin position="238"/>
        <end position="329"/>
    </location>
</feature>
<dbReference type="InterPro" id="IPR041625">
    <property type="entry name" value="Beta-mannosidase_Ig"/>
</dbReference>
<keyword evidence="8" id="KW-0325">Glycoprotein</keyword>
<evidence type="ECO:0000256" key="6">
    <source>
        <dbReference type="ARBA" id="ARBA00022525"/>
    </source>
</evidence>
<dbReference type="STRING" id="164328.H3HBV3"/>
<dbReference type="PANTHER" id="PTHR43730:SF1">
    <property type="entry name" value="BETA-MANNOSIDASE"/>
    <property type="match status" value="1"/>
</dbReference>
<dbReference type="InterPro" id="IPR017853">
    <property type="entry name" value="GH"/>
</dbReference>
<evidence type="ECO:0000259" key="18">
    <source>
        <dbReference type="Pfam" id="PF22666"/>
    </source>
</evidence>
<dbReference type="PANTHER" id="PTHR43730">
    <property type="entry name" value="BETA-MANNOSIDASE"/>
    <property type="match status" value="1"/>
</dbReference>
<dbReference type="eggNOG" id="KOG2230">
    <property type="taxonomic scope" value="Eukaryota"/>
</dbReference>
<dbReference type="InterPro" id="IPR041447">
    <property type="entry name" value="Mannosidase_ig"/>
</dbReference>
<keyword evidence="20" id="KW-1185">Reference proteome</keyword>
<evidence type="ECO:0000256" key="3">
    <source>
        <dbReference type="ARBA" id="ARBA00004740"/>
    </source>
</evidence>
<evidence type="ECO:0000256" key="7">
    <source>
        <dbReference type="ARBA" id="ARBA00022801"/>
    </source>
</evidence>
<evidence type="ECO:0000256" key="4">
    <source>
        <dbReference type="ARBA" id="ARBA00011738"/>
    </source>
</evidence>
<keyword evidence="7" id="KW-0378">Hydrolase</keyword>
<evidence type="ECO:0000256" key="9">
    <source>
        <dbReference type="ARBA" id="ARBA00023295"/>
    </source>
</evidence>
<evidence type="ECO:0000256" key="2">
    <source>
        <dbReference type="ARBA" id="ARBA00004613"/>
    </source>
</evidence>
<dbReference type="InterPro" id="IPR013783">
    <property type="entry name" value="Ig-like_fold"/>
</dbReference>
<comment type="pathway">
    <text evidence="3">Glycan metabolism; N-glycan degradation.</text>
</comment>
<keyword evidence="14" id="KW-0732">Signal</keyword>
<feature type="compositionally biased region" description="Low complexity" evidence="13">
    <location>
        <begin position="1110"/>
        <end position="1122"/>
    </location>
</feature>
<dbReference type="InterPro" id="IPR054593">
    <property type="entry name" value="Beta-mannosidase-like_N2"/>
</dbReference>
<dbReference type="SUPFAM" id="SSF49303">
    <property type="entry name" value="beta-Galactosidase/glucuronidase domain"/>
    <property type="match status" value="1"/>
</dbReference>
<dbReference type="EC" id="3.2.1.25" evidence="5"/>
<protein>
    <recommendedName>
        <fullName evidence="11">Beta-mannosidase B</fullName>
        <ecNumber evidence="5">3.2.1.25</ecNumber>
    </recommendedName>
    <alternativeName>
        <fullName evidence="12">Mannanase B</fullName>
    </alternativeName>
</protein>
<evidence type="ECO:0000256" key="12">
    <source>
        <dbReference type="ARBA" id="ARBA00041614"/>
    </source>
</evidence>
<name>H3HBV3_PHYRM</name>
<dbReference type="VEuPathDB" id="FungiDB:KRP22_3527"/>
<feature type="domain" description="Beta-mannosidase-like galactose-binding" evidence="18">
    <location>
        <begin position="32"/>
        <end position="205"/>
    </location>
</feature>
<dbReference type="EnsemblProtists" id="Phyra94534">
    <property type="protein sequence ID" value="Phyra94534"/>
    <property type="gene ID" value="Phyra94534"/>
</dbReference>
<dbReference type="InterPro" id="IPR008979">
    <property type="entry name" value="Galactose-bd-like_sf"/>
</dbReference>
<dbReference type="AlphaFoldDB" id="H3HBV3"/>
<comment type="subcellular location">
    <subcellularLocation>
        <location evidence="2">Secreted</location>
    </subcellularLocation>
</comment>
<evidence type="ECO:0000313" key="20">
    <source>
        <dbReference type="Proteomes" id="UP000005238"/>
    </source>
</evidence>
<comment type="catalytic activity">
    <reaction evidence="1">
        <text>Hydrolysis of terminal, non-reducing beta-D-mannose residues in beta-D-mannosides.</text>
        <dbReference type="EC" id="3.2.1.25"/>
    </reaction>
</comment>
<feature type="domain" description="Beta-mannosidase Ig-fold" evidence="16">
    <location>
        <begin position="842"/>
        <end position="912"/>
    </location>
</feature>
<evidence type="ECO:0000259" key="15">
    <source>
        <dbReference type="Pfam" id="PF00703"/>
    </source>
</evidence>
<dbReference type="Gene3D" id="3.20.20.80">
    <property type="entry name" value="Glycosidases"/>
    <property type="match status" value="1"/>
</dbReference>
<dbReference type="Gene3D" id="2.60.40.10">
    <property type="entry name" value="Immunoglobulins"/>
    <property type="match status" value="2"/>
</dbReference>
<dbReference type="InterPro" id="IPR036156">
    <property type="entry name" value="Beta-gal/glucu_dom_sf"/>
</dbReference>
<evidence type="ECO:0000256" key="11">
    <source>
        <dbReference type="ARBA" id="ARBA00041069"/>
    </source>
</evidence>